<name>A0ABX0K0U5_9PROT</name>
<dbReference type="RefSeq" id="WP_408736900.1">
    <property type="nucleotide sequence ID" value="NZ_WOSY01000003.1"/>
</dbReference>
<dbReference type="EMBL" id="WOSY01000003">
    <property type="protein sequence ID" value="NHN87890.1"/>
    <property type="molecule type" value="Genomic_DNA"/>
</dbReference>
<sequence>MTVPEPSGIERLDVFMGRANAAYYASRDPFADFVTAPEISQIFGELLGAWCAVVMQNLGEEVRLVEAGPGRGTLMADMLRVLSRITPDRMPGLSVHLIETSRRLRDVQCKALDGKNVPVSWHDTLADVPPGPMVLVANEFLDALPIRQFVRAETRWQERFVQEGLTQPRQWVLCECDDVPPDVAVRHVTVGDVVETSPASTAFIRQVAQRFEQAPGVALFIDYGTSVSCTGESLQALRDGRPVSALAEPGTADLTAHVDFAAMARAATAAGGVCYGPVEQGALLRGLGALQRAEALCAAAPEQAGTIRAGLDRLIGPDRMGRLFKALAVTSPKIGGLPGFPEQAWGDT</sequence>
<organism evidence="3 4">
    <name type="scientific">Acetobacter conturbans</name>
    <dbReference type="NCBI Taxonomy" id="1737472"/>
    <lineage>
        <taxon>Bacteria</taxon>
        <taxon>Pseudomonadati</taxon>
        <taxon>Pseudomonadota</taxon>
        <taxon>Alphaproteobacteria</taxon>
        <taxon>Acetobacterales</taxon>
        <taxon>Acetobacteraceae</taxon>
        <taxon>Acetobacter</taxon>
    </lineage>
</organism>
<evidence type="ECO:0000313" key="3">
    <source>
        <dbReference type="EMBL" id="NHN87890.1"/>
    </source>
</evidence>
<dbReference type="Gene3D" id="3.40.50.12710">
    <property type="match status" value="1"/>
</dbReference>
<proteinExistence type="predicted"/>
<dbReference type="InterPro" id="IPR003788">
    <property type="entry name" value="NDUFAF7"/>
</dbReference>
<dbReference type="Proteomes" id="UP000631653">
    <property type="component" value="Unassembled WGS sequence"/>
</dbReference>
<dbReference type="SUPFAM" id="SSF53335">
    <property type="entry name" value="S-adenosyl-L-methionine-dependent methyltransferases"/>
    <property type="match status" value="1"/>
</dbReference>
<dbReference type="GO" id="GO:0008168">
    <property type="term" value="F:methyltransferase activity"/>
    <property type="evidence" value="ECO:0007669"/>
    <property type="project" value="UniProtKB-KW"/>
</dbReference>
<keyword evidence="1 3" id="KW-0489">Methyltransferase</keyword>
<gene>
    <name evidence="3" type="ORF">GOB81_04485</name>
</gene>
<comment type="caution">
    <text evidence="3">The sequence shown here is derived from an EMBL/GenBank/DDBJ whole genome shotgun (WGS) entry which is preliminary data.</text>
</comment>
<dbReference type="InterPro" id="IPR029063">
    <property type="entry name" value="SAM-dependent_MTases_sf"/>
</dbReference>
<evidence type="ECO:0000313" key="4">
    <source>
        <dbReference type="Proteomes" id="UP000631653"/>
    </source>
</evidence>
<reference evidence="3 4" key="1">
    <citation type="journal article" date="2020" name="Int. J. Syst. Evol. Microbiol.">
        <title>Novel acetic acid bacteria from cider fermentations: Acetobacter conturbans sp. nov. and Acetobacter fallax sp. nov.</title>
        <authorList>
            <person name="Sombolestani A.S."/>
            <person name="Cleenwerck I."/>
            <person name="Cnockaert M."/>
            <person name="Borremans W."/>
            <person name="Wieme A.D."/>
            <person name="De Vuyst L."/>
            <person name="Vandamme P."/>
        </authorList>
    </citation>
    <scope>NUCLEOTIDE SEQUENCE [LARGE SCALE GENOMIC DNA]</scope>
    <source>
        <strain evidence="3 4">LMG 1627</strain>
    </source>
</reference>
<evidence type="ECO:0000256" key="2">
    <source>
        <dbReference type="ARBA" id="ARBA00022679"/>
    </source>
</evidence>
<dbReference type="PANTHER" id="PTHR12049">
    <property type="entry name" value="PROTEIN ARGININE METHYLTRANSFERASE NDUFAF7, MITOCHONDRIAL"/>
    <property type="match status" value="1"/>
</dbReference>
<dbReference type="GO" id="GO:0032259">
    <property type="term" value="P:methylation"/>
    <property type="evidence" value="ECO:0007669"/>
    <property type="project" value="UniProtKB-KW"/>
</dbReference>
<dbReference type="InterPro" id="IPR038375">
    <property type="entry name" value="NDUFAF7_sf"/>
</dbReference>
<dbReference type="PANTHER" id="PTHR12049:SF7">
    <property type="entry name" value="PROTEIN ARGININE METHYLTRANSFERASE NDUFAF7, MITOCHONDRIAL"/>
    <property type="match status" value="1"/>
</dbReference>
<keyword evidence="2" id="KW-0808">Transferase</keyword>
<evidence type="ECO:0000256" key="1">
    <source>
        <dbReference type="ARBA" id="ARBA00022603"/>
    </source>
</evidence>
<keyword evidence="4" id="KW-1185">Reference proteome</keyword>
<dbReference type="Pfam" id="PF02636">
    <property type="entry name" value="Methyltransf_28"/>
    <property type="match status" value="1"/>
</dbReference>
<accession>A0ABX0K0U5</accession>
<protein>
    <submittedName>
        <fullName evidence="3">Class I SAM-dependent methyltransferase</fullName>
    </submittedName>
</protein>